<reference evidence="10" key="1">
    <citation type="journal article" date="2020" name="Plant Biotechnol. J.">
        <title>The pomegranate (Punica granatum L.) draft genome dissects genetic divergence between soft- and hard-seeded cultivars.</title>
        <authorList>
            <person name="Luo X."/>
            <person name="Li H."/>
            <person name="Wu Z."/>
            <person name="Yao W."/>
            <person name="Zhao P."/>
            <person name="Cao D."/>
            <person name="Yu H."/>
            <person name="Li K."/>
            <person name="Poudel K."/>
            <person name="Zhao D."/>
            <person name="Zhang F."/>
            <person name="Xia X."/>
            <person name="Chen L."/>
            <person name="Wang Q."/>
            <person name="Jing D."/>
            <person name="Cao S."/>
        </authorList>
    </citation>
    <scope>NUCLEOTIDE SEQUENCE [LARGE SCALE GENOMIC DNA]</scope>
    <source>
        <strain evidence="10">cv. Tunisia</strain>
    </source>
</reference>
<evidence type="ECO:0000256" key="2">
    <source>
        <dbReference type="ARBA" id="ARBA00010781"/>
    </source>
</evidence>
<evidence type="ECO:0000256" key="3">
    <source>
        <dbReference type="ARBA" id="ARBA00022473"/>
    </source>
</evidence>
<comment type="PTM">
    <text evidence="9">Sulfation is important for activity and for the binding to a putative membrane receptor.</text>
</comment>
<feature type="signal peptide" evidence="9">
    <location>
        <begin position="1"/>
        <end position="24"/>
    </location>
</feature>
<evidence type="ECO:0000256" key="4">
    <source>
        <dbReference type="ARBA" id="ARBA00022525"/>
    </source>
</evidence>
<protein>
    <recommendedName>
        <fullName evidence="9">Phytosulfokine</fullName>
    </recommendedName>
    <component>
        <recommendedName>
            <fullName evidence="9">Phytosulfokine-alpha</fullName>
            <shortName evidence="9">PSK-alpha</shortName>
            <shortName evidence="9">Phytosulfokine-a</shortName>
        </recommendedName>
    </component>
    <component>
        <recommendedName>
            <fullName evidence="9">Phytosulfokine-beta</fullName>
            <shortName evidence="9">PSK-beta</shortName>
            <shortName evidence="9">Phytosulfokine-b</shortName>
        </recommendedName>
    </component>
</protein>
<name>A0A6P8DQG2_PUNGR</name>
<accession>A0A6P8DQG2</accession>
<proteinExistence type="inferred from homology"/>
<dbReference type="PANTHER" id="PTHR33285:SF33">
    <property type="entry name" value="PHYTOSULFOKINE"/>
    <property type="match status" value="1"/>
</dbReference>
<evidence type="ECO:0000313" key="11">
    <source>
        <dbReference type="RefSeq" id="XP_031395521.1"/>
    </source>
</evidence>
<evidence type="ECO:0000256" key="9">
    <source>
        <dbReference type="RuleBase" id="RU368031"/>
    </source>
</evidence>
<sequence length="103" mass="11283">MKQNHGIALMMLLLLILVVSHSSARLLKPNFSGEGGAMDESGIIAHHAAASYSDPSADFSNLMGTADEELEVCGEEDAECMKRRMTAEAHLDYIYTQHHKPKP</sequence>
<keyword evidence="10" id="KW-1185">Reference proteome</keyword>
<keyword evidence="3 9" id="KW-0217">Developmental protein</keyword>
<dbReference type="GO" id="GO:0008283">
    <property type="term" value="P:cell population proliferation"/>
    <property type="evidence" value="ECO:0007669"/>
    <property type="project" value="UniProtKB-UniRule"/>
</dbReference>
<dbReference type="OrthoDB" id="1914102at2759"/>
<dbReference type="InterPro" id="IPR009438">
    <property type="entry name" value="Phytosulfokine"/>
</dbReference>
<evidence type="ECO:0000313" key="10">
    <source>
        <dbReference type="Proteomes" id="UP000515151"/>
    </source>
</evidence>
<keyword evidence="5 9" id="KW-0765">Sulfation</keyword>
<evidence type="ECO:0000256" key="7">
    <source>
        <dbReference type="ARBA" id="ARBA00022782"/>
    </source>
</evidence>
<keyword evidence="8 9" id="KW-0339">Growth factor</keyword>
<comment type="subcellular location">
    <subcellularLocation>
        <location evidence="1 9">Secreted</location>
    </subcellularLocation>
</comment>
<keyword evidence="6 9" id="KW-0732">Signal</keyword>
<dbReference type="GeneID" id="116206843"/>
<dbReference type="AlphaFoldDB" id="A0A6P8DQG2"/>
<evidence type="ECO:0000256" key="1">
    <source>
        <dbReference type="ARBA" id="ARBA00004613"/>
    </source>
</evidence>
<evidence type="ECO:0000256" key="6">
    <source>
        <dbReference type="ARBA" id="ARBA00022729"/>
    </source>
</evidence>
<dbReference type="GO" id="GO:0030154">
    <property type="term" value="P:cell differentiation"/>
    <property type="evidence" value="ECO:0007669"/>
    <property type="project" value="UniProtKB-UniRule"/>
</dbReference>
<dbReference type="RefSeq" id="XP_031395521.1">
    <property type="nucleotide sequence ID" value="XM_031539661.1"/>
</dbReference>
<comment type="PTM">
    <text evidence="9">PSK-alpha is produced by endopeptidase digestion. PSK-beta is produced from PSK-alpha by exopeptidase digestion.</text>
</comment>
<dbReference type="Pfam" id="PF06404">
    <property type="entry name" value="PSK"/>
    <property type="match status" value="1"/>
</dbReference>
<keyword evidence="7 9" id="KW-0221">Differentiation</keyword>
<comment type="similarity">
    <text evidence="2 9">Belongs to the phytosulfokine family.</text>
</comment>
<keyword evidence="4 9" id="KW-0964">Secreted</keyword>
<dbReference type="PANTHER" id="PTHR33285">
    <property type="entry name" value="PHYTOSULFOKINES 3"/>
    <property type="match status" value="1"/>
</dbReference>
<evidence type="ECO:0000256" key="8">
    <source>
        <dbReference type="ARBA" id="ARBA00023030"/>
    </source>
</evidence>
<gene>
    <name evidence="11" type="primary">LOC116206843</name>
</gene>
<organism evidence="10 11">
    <name type="scientific">Punica granatum</name>
    <name type="common">Pomegranate</name>
    <dbReference type="NCBI Taxonomy" id="22663"/>
    <lineage>
        <taxon>Eukaryota</taxon>
        <taxon>Viridiplantae</taxon>
        <taxon>Streptophyta</taxon>
        <taxon>Embryophyta</taxon>
        <taxon>Tracheophyta</taxon>
        <taxon>Spermatophyta</taxon>
        <taxon>Magnoliopsida</taxon>
        <taxon>eudicotyledons</taxon>
        <taxon>Gunneridae</taxon>
        <taxon>Pentapetalae</taxon>
        <taxon>rosids</taxon>
        <taxon>malvids</taxon>
        <taxon>Myrtales</taxon>
        <taxon>Lythraceae</taxon>
        <taxon>Punica</taxon>
    </lineage>
</organism>
<dbReference type="GO" id="GO:0005576">
    <property type="term" value="C:extracellular region"/>
    <property type="evidence" value="ECO:0007669"/>
    <property type="project" value="UniProtKB-SubCell"/>
</dbReference>
<dbReference type="Proteomes" id="UP000515151">
    <property type="component" value="Chromosome 5"/>
</dbReference>
<feature type="chain" id="PRO_5031594134" description="Phytosulfokine" evidence="9">
    <location>
        <begin position="25"/>
        <end position="103"/>
    </location>
</feature>
<reference evidence="11" key="2">
    <citation type="submission" date="2025-08" db="UniProtKB">
        <authorList>
            <consortium name="RefSeq"/>
        </authorList>
    </citation>
    <scope>IDENTIFICATION</scope>
    <source>
        <tissue evidence="11">Leaf</tissue>
    </source>
</reference>
<comment type="function">
    <text evidence="9">Promotes plant cell differentiation, organogenesis and somatic embryogenesis as well as cell proliferation.</text>
</comment>
<evidence type="ECO:0000256" key="5">
    <source>
        <dbReference type="ARBA" id="ARBA00022641"/>
    </source>
</evidence>
<dbReference type="GO" id="GO:0008083">
    <property type="term" value="F:growth factor activity"/>
    <property type="evidence" value="ECO:0007669"/>
    <property type="project" value="UniProtKB-UniRule"/>
</dbReference>